<gene>
    <name evidence="4" type="ORF">PLEPLA_LOCUS13316</name>
</gene>
<dbReference type="FunFam" id="3.30.930.10:FF:000045">
    <property type="entry name" value="lipoyltransferase 1, mitochondrial"/>
    <property type="match status" value="1"/>
</dbReference>
<proteinExistence type="inferred from homology"/>
<dbReference type="GO" id="GO:0005739">
    <property type="term" value="C:mitochondrion"/>
    <property type="evidence" value="ECO:0007669"/>
    <property type="project" value="TreeGrafter"/>
</dbReference>
<keyword evidence="5" id="KW-1185">Reference proteome</keyword>
<evidence type="ECO:0000313" key="4">
    <source>
        <dbReference type="EMBL" id="CAB1425386.1"/>
    </source>
</evidence>
<dbReference type="EMBL" id="CADEAL010000799">
    <property type="protein sequence ID" value="CAB1425386.1"/>
    <property type="molecule type" value="Genomic_DNA"/>
</dbReference>
<dbReference type="Gene3D" id="3.30.930.10">
    <property type="entry name" value="Bira Bifunctional Protein, Domain 2"/>
    <property type="match status" value="1"/>
</dbReference>
<dbReference type="InterPro" id="IPR045864">
    <property type="entry name" value="aa-tRNA-synth_II/BPL/LPL"/>
</dbReference>
<dbReference type="InterPro" id="IPR004143">
    <property type="entry name" value="BPL_LPL_catalytic"/>
</dbReference>
<evidence type="ECO:0000256" key="1">
    <source>
        <dbReference type="ARBA" id="ARBA00005085"/>
    </source>
</evidence>
<comment type="pathway">
    <text evidence="1">Protein modification; protein lipoylation via exogenous pathway; protein N(6)-(lipoyl)lysine from lipoate: step 2/2.</text>
</comment>
<dbReference type="GO" id="GO:0009249">
    <property type="term" value="P:protein lipoylation"/>
    <property type="evidence" value="ECO:0007669"/>
    <property type="project" value="InterPro"/>
</dbReference>
<dbReference type="InterPro" id="IPR004562">
    <property type="entry name" value="LipoylTrfase_LipoateP_Ligase"/>
</dbReference>
<dbReference type="PANTHER" id="PTHR12561">
    <property type="entry name" value="LIPOATE-PROTEIN LIGASE"/>
    <property type="match status" value="1"/>
</dbReference>
<sequence length="441" mass="48884">MKLNLESNSFNVGIHSNEEVENGSSLAGVSSSLVRFRVGSGLFRPEELKRVRRCSESDACVVMSNIRRSWSLLRRFTCRTEVQSSRTSSCSSGVFLSDRGLVLKSQSTDVFQNLALEDWIDTNVDLQQRGVLLLWRNRPAVVIGRHQNPWTECDLPAMRRMGIPVARRRSGGGTVFHDLGNLNLTFFASKKEYDRRRNLKVVTEALRRLSPGLHVQATDRFDILLNGHLKISGTASRLSRKSSYHHCTLLHSADRSALSAVLRPSCPGIHSNATPSVPSPVANLLDHAPTLQWEELLDGLVHQYNAEFGLSSASSLVDPTDESTFPDISRMEKELRGWDWTFGKTPKFSVQTALELKDSSARCSAQLNMEVKNGRIQSCDLQVPADWLPARLSGELSDSLVGERFCPQRAAAGVASLLRAESGELQSRLHILCDAVMSVMG</sequence>
<comment type="caution">
    <text evidence="4">The sequence shown here is derived from an EMBL/GenBank/DDBJ whole genome shotgun (WGS) entry which is preliminary data.</text>
</comment>
<dbReference type="Proteomes" id="UP001153269">
    <property type="component" value="Unassembled WGS sequence"/>
</dbReference>
<comment type="similarity">
    <text evidence="2">Belongs to the LplA family.</text>
</comment>
<dbReference type="SUPFAM" id="SSF55681">
    <property type="entry name" value="Class II aaRS and biotin synthetases"/>
    <property type="match status" value="1"/>
</dbReference>
<dbReference type="PANTHER" id="PTHR12561:SF3">
    <property type="entry name" value="LIPOYLTRANSFERASE 1, MITOCHONDRIAL"/>
    <property type="match status" value="1"/>
</dbReference>
<organism evidence="4 5">
    <name type="scientific">Pleuronectes platessa</name>
    <name type="common">European plaice</name>
    <dbReference type="NCBI Taxonomy" id="8262"/>
    <lineage>
        <taxon>Eukaryota</taxon>
        <taxon>Metazoa</taxon>
        <taxon>Chordata</taxon>
        <taxon>Craniata</taxon>
        <taxon>Vertebrata</taxon>
        <taxon>Euteleostomi</taxon>
        <taxon>Actinopterygii</taxon>
        <taxon>Neopterygii</taxon>
        <taxon>Teleostei</taxon>
        <taxon>Neoteleostei</taxon>
        <taxon>Acanthomorphata</taxon>
        <taxon>Carangaria</taxon>
        <taxon>Pleuronectiformes</taxon>
        <taxon>Pleuronectoidei</taxon>
        <taxon>Pleuronectidae</taxon>
        <taxon>Pleuronectes</taxon>
    </lineage>
</organism>
<dbReference type="GO" id="GO:0017118">
    <property type="term" value="F:lipoyltransferase activity"/>
    <property type="evidence" value="ECO:0007669"/>
    <property type="project" value="TreeGrafter"/>
</dbReference>
<evidence type="ECO:0000256" key="2">
    <source>
        <dbReference type="ARBA" id="ARBA00008242"/>
    </source>
</evidence>
<name>A0A9N7YH59_PLEPL</name>
<reference evidence="4" key="1">
    <citation type="submission" date="2020-03" db="EMBL/GenBank/DDBJ databases">
        <authorList>
            <person name="Weist P."/>
        </authorList>
    </citation>
    <scope>NUCLEOTIDE SEQUENCE</scope>
</reference>
<dbReference type="Pfam" id="PF21948">
    <property type="entry name" value="LplA-B_cat"/>
    <property type="match status" value="1"/>
</dbReference>
<feature type="domain" description="BPL/LPL catalytic" evidence="3">
    <location>
        <begin position="126"/>
        <end position="312"/>
    </location>
</feature>
<evidence type="ECO:0000313" key="5">
    <source>
        <dbReference type="Proteomes" id="UP001153269"/>
    </source>
</evidence>
<evidence type="ECO:0000259" key="3">
    <source>
        <dbReference type="PROSITE" id="PS51733"/>
    </source>
</evidence>
<dbReference type="PROSITE" id="PS51733">
    <property type="entry name" value="BPL_LPL_CATALYTIC"/>
    <property type="match status" value="1"/>
</dbReference>
<dbReference type="Gene3D" id="3.30.390.50">
    <property type="entry name" value="CO dehydrogenase flavoprotein, C-terminal domain"/>
    <property type="match status" value="1"/>
</dbReference>
<dbReference type="NCBIfam" id="TIGR00545">
    <property type="entry name" value="lipoyltrans"/>
    <property type="match status" value="1"/>
</dbReference>
<protein>
    <recommendedName>
        <fullName evidence="3">BPL/LPL catalytic domain-containing protein</fullName>
    </recommendedName>
</protein>
<dbReference type="CDD" id="cd16443">
    <property type="entry name" value="LplA"/>
    <property type="match status" value="1"/>
</dbReference>
<dbReference type="AlphaFoldDB" id="A0A9N7YH59"/>
<accession>A0A9N7YH59</accession>